<protein>
    <recommendedName>
        <fullName evidence="4">Nuclear apoptosis-inducing factor 1</fullName>
    </recommendedName>
</protein>
<organism evidence="2 3">
    <name type="scientific">Engystomops pustulosus</name>
    <name type="common">Tungara frog</name>
    <name type="synonym">Physalaemus pustulosus</name>
    <dbReference type="NCBI Taxonomy" id="76066"/>
    <lineage>
        <taxon>Eukaryota</taxon>
        <taxon>Metazoa</taxon>
        <taxon>Chordata</taxon>
        <taxon>Craniata</taxon>
        <taxon>Vertebrata</taxon>
        <taxon>Euteleostomi</taxon>
        <taxon>Amphibia</taxon>
        <taxon>Batrachia</taxon>
        <taxon>Anura</taxon>
        <taxon>Neobatrachia</taxon>
        <taxon>Hyloidea</taxon>
        <taxon>Leptodactylidae</taxon>
        <taxon>Leiuperinae</taxon>
        <taxon>Engystomops</taxon>
    </lineage>
</organism>
<evidence type="ECO:0000313" key="3">
    <source>
        <dbReference type="Proteomes" id="UP000824782"/>
    </source>
</evidence>
<dbReference type="Proteomes" id="UP000824782">
    <property type="component" value="Unassembled WGS sequence"/>
</dbReference>
<evidence type="ECO:0000256" key="1">
    <source>
        <dbReference type="SAM" id="MobiDB-lite"/>
    </source>
</evidence>
<evidence type="ECO:0008006" key="4">
    <source>
        <dbReference type="Google" id="ProtNLM"/>
    </source>
</evidence>
<dbReference type="AlphaFoldDB" id="A0AAV7B9Q0"/>
<comment type="caution">
    <text evidence="2">The sequence shown here is derived from an EMBL/GenBank/DDBJ whole genome shotgun (WGS) entry which is preliminary data.</text>
</comment>
<reference evidence="2" key="1">
    <citation type="thesis" date="2020" institute="ProQuest LLC" country="789 East Eisenhower Parkway, Ann Arbor, MI, USA">
        <title>Comparative Genomics and Chromosome Evolution.</title>
        <authorList>
            <person name="Mudd A.B."/>
        </authorList>
    </citation>
    <scope>NUCLEOTIDE SEQUENCE</scope>
    <source>
        <strain evidence="2">237g6f4</strain>
        <tissue evidence="2">Blood</tissue>
    </source>
</reference>
<dbReference type="EMBL" id="WNYA01000006">
    <property type="protein sequence ID" value="KAG8569274.1"/>
    <property type="molecule type" value="Genomic_DNA"/>
</dbReference>
<feature type="compositionally biased region" description="Polar residues" evidence="1">
    <location>
        <begin position="137"/>
        <end position="170"/>
    </location>
</feature>
<keyword evidence="3" id="KW-1185">Reference proteome</keyword>
<feature type="region of interest" description="Disordered" evidence="1">
    <location>
        <begin position="89"/>
        <end position="170"/>
    </location>
</feature>
<feature type="compositionally biased region" description="Acidic residues" evidence="1">
    <location>
        <begin position="97"/>
        <end position="108"/>
    </location>
</feature>
<accession>A0AAV7B9Q0</accession>
<gene>
    <name evidence="2" type="ORF">GDO81_014334</name>
</gene>
<sequence length="241" mass="27680">EKIWEKIKGEVNGVGDNNHTVEECKIKWQTYKRMLRDKIKKSKDQQGDGLNKRDQEIVKYFKLDEETMRRTGAGKLLIKENVSINLSMEKNPHETSVPDDCDLEEDSDNSLSSYDTCSSDKPISLVVSEKPAKSDDTTNPSTSDEPQHQSSDMEPQHQSSDMEPQNQSPDMDTKLHQLIEQQTNTNTILMNISNNISESVKELLDLQKKILSTQDVVENNFKKVIRIRQEFTQKLGKMLHE</sequence>
<feature type="non-terminal residue" evidence="2">
    <location>
        <position position="1"/>
    </location>
</feature>
<name>A0AAV7B9Q0_ENGPU</name>
<evidence type="ECO:0000313" key="2">
    <source>
        <dbReference type="EMBL" id="KAG8569274.1"/>
    </source>
</evidence>
<proteinExistence type="predicted"/>